<proteinExistence type="predicted"/>
<evidence type="ECO:0000259" key="1">
    <source>
        <dbReference type="Pfam" id="PF01973"/>
    </source>
</evidence>
<dbReference type="EMBL" id="MDEN01000054">
    <property type="protein sequence ID" value="OCX24592.1"/>
    <property type="molecule type" value="Genomic_DNA"/>
</dbReference>
<organism evidence="2 3">
    <name type="scientific">Pseudomonas graminis</name>
    <dbReference type="NCBI Taxonomy" id="158627"/>
    <lineage>
        <taxon>Bacteria</taxon>
        <taxon>Pseudomonadati</taxon>
        <taxon>Pseudomonadota</taxon>
        <taxon>Gammaproteobacteria</taxon>
        <taxon>Pseudomonadales</taxon>
        <taxon>Pseudomonadaceae</taxon>
        <taxon>Pseudomonas</taxon>
    </lineage>
</organism>
<reference evidence="2 3" key="1">
    <citation type="submission" date="2016-08" db="EMBL/GenBank/DDBJ databases">
        <title>Whole genome sequence of Pseudomonas graminis strain UASWS1507, a potential biological control agent for agriculture.</title>
        <authorList>
            <person name="Crovadore J."/>
            <person name="Calmin G."/>
            <person name="Chablais R."/>
            <person name="Cochard B."/>
            <person name="Lefort F."/>
        </authorList>
    </citation>
    <scope>NUCLEOTIDE SEQUENCE [LARGE SCALE GENOMIC DNA]</scope>
    <source>
        <strain evidence="2 3">UASWS1507</strain>
    </source>
</reference>
<feature type="domain" description="6-hydroxymethylpterin diphosphokinase MptE-like" evidence="1">
    <location>
        <begin position="196"/>
        <end position="352"/>
    </location>
</feature>
<dbReference type="PANTHER" id="PTHR41786">
    <property type="entry name" value="MOTILITY ACCESSORY FACTOR MAF"/>
    <property type="match status" value="1"/>
</dbReference>
<dbReference type="Pfam" id="PF01973">
    <property type="entry name" value="MptE-like"/>
    <property type="match status" value="1"/>
</dbReference>
<sequence>MSEILQHNLAVIEQRWPDVAQRLRAENVESIPAQLIEGRQSTLSIGGIQLTSRHDRLAEAQTQAQSLPANSPVVHLYGTALGDLQRVLLAEPSLQTLHVHILNGALFALVLQLLEQDDWLSDPRVSLAYADARSEIQLPFFALPAELVLADDSSARIRDRLVSEVHVNFNNQAFAADTPDNARLLEQGRALVQRDTDVAALFATQSGCDVFVIATGPSLQQHLPRLLSTSNSANRPLIICVDTAYVPLRNQGIRPDVVVSIDHRITPRHLPTEDSAHIALVYVPGQDAGMLGAWQGPRYVGYSSSPLYARLREQIPKATLHVGGSVIHPAVDLAVKMGAARITLFGADFAFPGGKTHTGWQDGDLGPALSIAKHWVRDGRGQKVKTQLNFRSYLIELERFIARHPEVMFLNTSRDGALIAGASFDPDWTAP</sequence>
<dbReference type="RefSeq" id="WP_065987279.1">
    <property type="nucleotide sequence ID" value="NZ_MDEN01000054.1"/>
</dbReference>
<evidence type="ECO:0000313" key="3">
    <source>
        <dbReference type="Proteomes" id="UP000095143"/>
    </source>
</evidence>
<gene>
    <name evidence="2" type="ORF">BBI10_05025</name>
</gene>
<comment type="caution">
    <text evidence="2">The sequence shown here is derived from an EMBL/GenBank/DDBJ whole genome shotgun (WGS) entry which is preliminary data.</text>
</comment>
<dbReference type="Proteomes" id="UP000095143">
    <property type="component" value="Unassembled WGS sequence"/>
</dbReference>
<dbReference type="PANTHER" id="PTHR41786:SF1">
    <property type="entry name" value="6-HYDROXYMETHYLPTERIN DIPHOSPHOKINASE MPTE-LIKE DOMAIN-CONTAINING PROTEIN"/>
    <property type="match status" value="1"/>
</dbReference>
<dbReference type="AlphaFoldDB" id="A0A1C2EC03"/>
<dbReference type="InterPro" id="IPR002826">
    <property type="entry name" value="MptE-like"/>
</dbReference>
<accession>A0A1C2EC03</accession>
<evidence type="ECO:0000313" key="2">
    <source>
        <dbReference type="EMBL" id="OCX24592.1"/>
    </source>
</evidence>
<dbReference type="OrthoDB" id="8708422at2"/>
<name>A0A1C2EC03_9PSED</name>
<protein>
    <submittedName>
        <fullName evidence="2">Motility accessory factor Maf-2</fullName>
    </submittedName>
</protein>